<name>A0ACC0YYY0_9ROSI</name>
<reference evidence="2" key="1">
    <citation type="journal article" date="2023" name="G3 (Bethesda)">
        <title>Genome assembly and association tests identify interacting loci associated with vigor, precocity, and sex in interspecific pistachio rootstocks.</title>
        <authorList>
            <person name="Palmer W."/>
            <person name="Jacygrad E."/>
            <person name="Sagayaradj S."/>
            <person name="Cavanaugh K."/>
            <person name="Han R."/>
            <person name="Bertier L."/>
            <person name="Beede B."/>
            <person name="Kafkas S."/>
            <person name="Golino D."/>
            <person name="Preece J."/>
            <person name="Michelmore R."/>
        </authorList>
    </citation>
    <scope>NUCLEOTIDE SEQUENCE [LARGE SCALE GENOMIC DNA]</scope>
</reference>
<keyword evidence="2" id="KW-1185">Reference proteome</keyword>
<accession>A0ACC0YYY0</accession>
<organism evidence="1 2">
    <name type="scientific">Pistacia integerrima</name>
    <dbReference type="NCBI Taxonomy" id="434235"/>
    <lineage>
        <taxon>Eukaryota</taxon>
        <taxon>Viridiplantae</taxon>
        <taxon>Streptophyta</taxon>
        <taxon>Embryophyta</taxon>
        <taxon>Tracheophyta</taxon>
        <taxon>Spermatophyta</taxon>
        <taxon>Magnoliopsida</taxon>
        <taxon>eudicotyledons</taxon>
        <taxon>Gunneridae</taxon>
        <taxon>Pentapetalae</taxon>
        <taxon>rosids</taxon>
        <taxon>malvids</taxon>
        <taxon>Sapindales</taxon>
        <taxon>Anacardiaceae</taxon>
        <taxon>Pistacia</taxon>
    </lineage>
</organism>
<dbReference type="Proteomes" id="UP001163603">
    <property type="component" value="Chromosome 4"/>
</dbReference>
<evidence type="ECO:0000313" key="2">
    <source>
        <dbReference type="Proteomes" id="UP001163603"/>
    </source>
</evidence>
<proteinExistence type="predicted"/>
<comment type="caution">
    <text evidence="1">The sequence shown here is derived from an EMBL/GenBank/DDBJ whole genome shotgun (WGS) entry which is preliminary data.</text>
</comment>
<protein>
    <submittedName>
        <fullName evidence="1">Uncharacterized protein</fullName>
    </submittedName>
</protein>
<evidence type="ECO:0000313" key="1">
    <source>
        <dbReference type="EMBL" id="KAJ0043943.1"/>
    </source>
</evidence>
<dbReference type="EMBL" id="CM047739">
    <property type="protein sequence ID" value="KAJ0043943.1"/>
    <property type="molecule type" value="Genomic_DNA"/>
</dbReference>
<sequence>MLRRLSLSLVHTTHARNTNTRSCFLSLPALTYKTPPLTIYSLSLCISGNSSKKLTSDRGFCGHCNAVVWLNNLKCSNVHSGLKSQNQQIKLISPSQVVEYLLDDCSSMISSSDSDSESDEESISSLWAYPKHLQL</sequence>
<gene>
    <name evidence="1" type="ORF">Pint_17574</name>
</gene>